<protein>
    <submittedName>
        <fullName evidence="17">Histone-lysine N-methyltransferase</fullName>
    </submittedName>
</protein>
<comment type="subcellular location">
    <subcellularLocation>
        <location evidence="2">Chromosome</location>
    </subcellularLocation>
    <subcellularLocation>
        <location evidence="1">Nucleus</location>
    </subcellularLocation>
</comment>
<dbReference type="EMBL" id="JBBJCI010000374">
    <property type="protein sequence ID" value="KAK7231794.1"/>
    <property type="molecule type" value="Genomic_DNA"/>
</dbReference>
<dbReference type="SUPFAM" id="SSF57903">
    <property type="entry name" value="FYVE/PHD zinc finger"/>
    <property type="match status" value="1"/>
</dbReference>
<dbReference type="InterPro" id="IPR003616">
    <property type="entry name" value="Post-SET_dom"/>
</dbReference>
<evidence type="ECO:0000256" key="7">
    <source>
        <dbReference type="ARBA" id="ARBA00022723"/>
    </source>
</evidence>
<dbReference type="InterPro" id="IPR013083">
    <property type="entry name" value="Znf_RING/FYVE/PHD"/>
</dbReference>
<feature type="repeat" description="ANK" evidence="11">
    <location>
        <begin position="95"/>
        <end position="127"/>
    </location>
</feature>
<organism evidence="17 18">
    <name type="scientific">Aureococcus anophagefferens</name>
    <name type="common">Harmful bloom alga</name>
    <dbReference type="NCBI Taxonomy" id="44056"/>
    <lineage>
        <taxon>Eukaryota</taxon>
        <taxon>Sar</taxon>
        <taxon>Stramenopiles</taxon>
        <taxon>Ochrophyta</taxon>
        <taxon>Pelagophyceae</taxon>
        <taxon>Pelagomonadales</taxon>
        <taxon>Pelagomonadaceae</taxon>
        <taxon>Aureococcus</taxon>
    </lineage>
</organism>
<accession>A0ABR1FJ16</accession>
<dbReference type="PANTHER" id="PTHR46024">
    <property type="entry name" value="HISTONE-LYSINE N-METHYLTRANSFERASE EGGLESS"/>
    <property type="match status" value="1"/>
</dbReference>
<keyword evidence="3" id="KW-0158">Chromosome</keyword>
<dbReference type="PROSITE" id="PS50297">
    <property type="entry name" value="ANK_REP_REGION"/>
    <property type="match status" value="1"/>
</dbReference>
<dbReference type="InterPro" id="IPR046341">
    <property type="entry name" value="SET_dom_sf"/>
</dbReference>
<dbReference type="PROSITE" id="PS50868">
    <property type="entry name" value="POST_SET"/>
    <property type="match status" value="1"/>
</dbReference>
<dbReference type="Pfam" id="PF00856">
    <property type="entry name" value="SET"/>
    <property type="match status" value="1"/>
</dbReference>
<dbReference type="SUPFAM" id="SSF48403">
    <property type="entry name" value="Ankyrin repeat"/>
    <property type="match status" value="1"/>
</dbReference>
<dbReference type="InterPro" id="IPR051516">
    <property type="entry name" value="SETDB_methyltransferase"/>
</dbReference>
<evidence type="ECO:0000259" key="13">
    <source>
        <dbReference type="PROSITE" id="PS50280"/>
    </source>
</evidence>
<evidence type="ECO:0000256" key="4">
    <source>
        <dbReference type="ARBA" id="ARBA00022603"/>
    </source>
</evidence>
<dbReference type="PROSITE" id="PS51533">
    <property type="entry name" value="ADD"/>
    <property type="match status" value="1"/>
</dbReference>
<dbReference type="PROSITE" id="PS50280">
    <property type="entry name" value="SET"/>
    <property type="match status" value="1"/>
</dbReference>
<dbReference type="Pfam" id="PF05033">
    <property type="entry name" value="Pre-SET"/>
    <property type="match status" value="1"/>
</dbReference>
<evidence type="ECO:0000256" key="10">
    <source>
        <dbReference type="ARBA" id="ARBA00023242"/>
    </source>
</evidence>
<keyword evidence="5" id="KW-0808">Transferase</keyword>
<keyword evidence="7" id="KW-0479">Metal-binding</keyword>
<name>A0ABR1FJ16_AURAN</name>
<reference evidence="17 18" key="1">
    <citation type="submission" date="2024-03" db="EMBL/GenBank/DDBJ databases">
        <title>Aureococcus anophagefferens CCMP1851 and Kratosvirus quantuckense: Draft genome of a second virus-susceptible host strain in the model system.</title>
        <authorList>
            <person name="Chase E."/>
            <person name="Truchon A.R."/>
            <person name="Schepens W."/>
            <person name="Wilhelm S.W."/>
        </authorList>
    </citation>
    <scope>NUCLEOTIDE SEQUENCE [LARGE SCALE GENOMIC DNA]</scope>
    <source>
        <strain evidence="17 18">CCMP1851</strain>
    </source>
</reference>
<feature type="domain" description="Post-SET" evidence="15">
    <location>
        <begin position="660"/>
        <end position="676"/>
    </location>
</feature>
<evidence type="ECO:0000256" key="8">
    <source>
        <dbReference type="ARBA" id="ARBA00022771"/>
    </source>
</evidence>
<proteinExistence type="predicted"/>
<keyword evidence="9" id="KW-0862">Zinc</keyword>
<evidence type="ECO:0000313" key="17">
    <source>
        <dbReference type="EMBL" id="KAK7231794.1"/>
    </source>
</evidence>
<dbReference type="InterPro" id="IPR049554">
    <property type="entry name" value="DNMT3_ADD_PHD"/>
</dbReference>
<evidence type="ECO:0000259" key="16">
    <source>
        <dbReference type="PROSITE" id="PS51533"/>
    </source>
</evidence>
<dbReference type="Pfam" id="PF12796">
    <property type="entry name" value="Ank_2"/>
    <property type="match status" value="1"/>
</dbReference>
<evidence type="ECO:0000313" key="18">
    <source>
        <dbReference type="Proteomes" id="UP001363151"/>
    </source>
</evidence>
<dbReference type="InterPro" id="IPR025766">
    <property type="entry name" value="ADD"/>
</dbReference>
<feature type="domain" description="Pre-SET" evidence="14">
    <location>
        <begin position="428"/>
        <end position="489"/>
    </location>
</feature>
<evidence type="ECO:0000259" key="14">
    <source>
        <dbReference type="PROSITE" id="PS50867"/>
    </source>
</evidence>
<gene>
    <name evidence="17" type="ORF">SO694_000890110</name>
</gene>
<keyword evidence="18" id="KW-1185">Reference proteome</keyword>
<keyword evidence="11" id="KW-0040">ANK repeat</keyword>
<dbReference type="InterPro" id="IPR036770">
    <property type="entry name" value="Ankyrin_rpt-contain_sf"/>
</dbReference>
<dbReference type="SMART" id="SM00248">
    <property type="entry name" value="ANK"/>
    <property type="match status" value="2"/>
</dbReference>
<evidence type="ECO:0000256" key="5">
    <source>
        <dbReference type="ARBA" id="ARBA00022679"/>
    </source>
</evidence>
<dbReference type="InterPro" id="IPR011011">
    <property type="entry name" value="Znf_FYVE_PHD"/>
</dbReference>
<evidence type="ECO:0000256" key="3">
    <source>
        <dbReference type="ARBA" id="ARBA00022454"/>
    </source>
</evidence>
<feature type="domain" description="SET" evidence="13">
    <location>
        <begin position="492"/>
        <end position="653"/>
    </location>
</feature>
<keyword evidence="10" id="KW-0539">Nucleus</keyword>
<dbReference type="SUPFAM" id="SSF82199">
    <property type="entry name" value="SET domain"/>
    <property type="match status" value="1"/>
</dbReference>
<evidence type="ECO:0000256" key="12">
    <source>
        <dbReference type="SAM" id="MobiDB-lite"/>
    </source>
</evidence>
<keyword evidence="8" id="KW-0863">Zinc-finger</keyword>
<evidence type="ECO:0000256" key="2">
    <source>
        <dbReference type="ARBA" id="ARBA00004286"/>
    </source>
</evidence>
<dbReference type="PROSITE" id="PS50867">
    <property type="entry name" value="PRE_SET"/>
    <property type="match status" value="1"/>
</dbReference>
<dbReference type="PANTHER" id="PTHR46024:SF1">
    <property type="entry name" value="HISTONE-LYSINE N-METHYLTRANSFERASE EGGLESS"/>
    <property type="match status" value="1"/>
</dbReference>
<dbReference type="Proteomes" id="UP001363151">
    <property type="component" value="Unassembled WGS sequence"/>
</dbReference>
<evidence type="ECO:0000259" key="15">
    <source>
        <dbReference type="PROSITE" id="PS50868"/>
    </source>
</evidence>
<evidence type="ECO:0000256" key="1">
    <source>
        <dbReference type="ARBA" id="ARBA00004123"/>
    </source>
</evidence>
<sequence length="676" mass="73171">MDFVTSEDRVQGLVDLVARWSISQRRRVAGSAVGVVAGREAARAAKMVADLNAEELERACGCDDLLVKCAVYPLLCPVLERLLEKGAKANGARRGGLSLLHVAAIWDNEPAMRALLKKQADVAAVDELRRTPLHLAAHYGGVAAAKLLLDFDASADVNAESARGPPLACARRRARDEEGVAAFLESRGAEAPAVDECDAGDLPEEDLMEEFAAVFDAREGPRLKRLKRNRAAAELETCGAPEPWTCPGCGNRTTDAPAAHPDFDAVRVPVCWECRWMRDQGTFDVGDDGNEEFCRLCGEGGDLLLCDTDGCSRSHCAGCVERVTGRGAAAAESSVWHCFQCDRASLEEARVAHQWDAIFEAYEARLSKRARAMARKAWTLVGDLSNGDEARAVPCVGRAERAPPVKVFEYAAAPVVPPGGAVKPVENAGCDCVGSCGPRCPCVCRGGEANAYGADGTLTNQRIGNFVFECHDDCNCRAAACRNRVVGAGLKLPLEVFHTGTDKGWGVRCRDKITKGTFVAAYGGEILTQDEAEERGRKRGDEYFLDCFAARRRAARAPPSCPRARRRRRPGRRLGGPGARGGARDAARALCGARDEFLVIDAKWKGSVARFFNHSCVPNMRGATVYVESDMPRLAFFALKDIRKGTELTWDYKRTQNETDGVPCLCGYANCREGLL</sequence>
<keyword evidence="4" id="KW-0489">Methyltransferase</keyword>
<dbReference type="InterPro" id="IPR001214">
    <property type="entry name" value="SET_dom"/>
</dbReference>
<feature type="compositionally biased region" description="Basic residues" evidence="12">
    <location>
        <begin position="563"/>
        <end position="572"/>
    </location>
</feature>
<dbReference type="Gene3D" id="3.30.40.10">
    <property type="entry name" value="Zinc/RING finger domain, C3HC4 (zinc finger)"/>
    <property type="match status" value="1"/>
</dbReference>
<evidence type="ECO:0000256" key="6">
    <source>
        <dbReference type="ARBA" id="ARBA00022691"/>
    </source>
</evidence>
<dbReference type="Pfam" id="PF21255">
    <property type="entry name" value="DNMT3_ADD_GATA1-like"/>
    <property type="match status" value="1"/>
</dbReference>
<dbReference type="SMART" id="SM00468">
    <property type="entry name" value="PreSET"/>
    <property type="match status" value="1"/>
</dbReference>
<evidence type="ECO:0000256" key="11">
    <source>
        <dbReference type="PROSITE-ProRule" id="PRU00023"/>
    </source>
</evidence>
<feature type="repeat" description="ANK" evidence="11">
    <location>
        <begin position="128"/>
        <end position="160"/>
    </location>
</feature>
<feature type="region of interest" description="Disordered" evidence="12">
    <location>
        <begin position="558"/>
        <end position="583"/>
    </location>
</feature>
<dbReference type="Gene3D" id="2.170.270.10">
    <property type="entry name" value="SET domain"/>
    <property type="match status" value="1"/>
</dbReference>
<keyword evidence="6" id="KW-0949">S-adenosyl-L-methionine</keyword>
<feature type="domain" description="PHD-type" evidence="16">
    <location>
        <begin position="234"/>
        <end position="371"/>
    </location>
</feature>
<comment type="caution">
    <text evidence="17">The sequence shown here is derived from an EMBL/GenBank/DDBJ whole genome shotgun (WGS) entry which is preliminary data.</text>
</comment>
<dbReference type="SMART" id="SM00317">
    <property type="entry name" value="SET"/>
    <property type="match status" value="1"/>
</dbReference>
<dbReference type="InterPro" id="IPR002110">
    <property type="entry name" value="Ankyrin_rpt"/>
</dbReference>
<dbReference type="PROSITE" id="PS50088">
    <property type="entry name" value="ANK_REPEAT"/>
    <property type="match status" value="2"/>
</dbReference>
<dbReference type="InterPro" id="IPR007728">
    <property type="entry name" value="Pre-SET_dom"/>
</dbReference>
<evidence type="ECO:0000256" key="9">
    <source>
        <dbReference type="ARBA" id="ARBA00022833"/>
    </source>
</evidence>
<dbReference type="Gene3D" id="1.25.40.20">
    <property type="entry name" value="Ankyrin repeat-containing domain"/>
    <property type="match status" value="1"/>
</dbReference>